<keyword evidence="3" id="KW-1185">Reference proteome</keyword>
<feature type="compositionally biased region" description="Basic and acidic residues" evidence="1">
    <location>
        <begin position="110"/>
        <end position="120"/>
    </location>
</feature>
<proteinExistence type="predicted"/>
<accession>A0A136JEQ1</accession>
<dbReference type="AlphaFoldDB" id="A0A136JEQ1"/>
<name>A0A136JEQ1_9PEZI</name>
<reference evidence="3" key="1">
    <citation type="submission" date="2016-02" db="EMBL/GenBank/DDBJ databases">
        <title>Draft genome sequence of Microdochium bolleyi, a fungal endophyte of beachgrass.</title>
        <authorList>
            <consortium name="DOE Joint Genome Institute"/>
            <person name="David A.S."/>
            <person name="May G."/>
            <person name="Haridas S."/>
            <person name="Lim J."/>
            <person name="Wang M."/>
            <person name="Labutti K."/>
            <person name="Lipzen A."/>
            <person name="Barry K."/>
            <person name="Grigoriev I.V."/>
        </authorList>
    </citation>
    <scope>NUCLEOTIDE SEQUENCE [LARGE SCALE GENOMIC DNA]</scope>
    <source>
        <strain evidence="3">J235TASD1</strain>
    </source>
</reference>
<dbReference type="InParanoid" id="A0A136JEQ1"/>
<dbReference type="EMBL" id="KQ964246">
    <property type="protein sequence ID" value="KXJ95630.1"/>
    <property type="molecule type" value="Genomic_DNA"/>
</dbReference>
<protein>
    <submittedName>
        <fullName evidence="2">Uncharacterized protein</fullName>
    </submittedName>
</protein>
<dbReference type="Proteomes" id="UP000070501">
    <property type="component" value="Unassembled WGS sequence"/>
</dbReference>
<gene>
    <name evidence="2" type="ORF">Micbo1qcDRAFT_171962</name>
</gene>
<evidence type="ECO:0000313" key="2">
    <source>
        <dbReference type="EMBL" id="KXJ95630.1"/>
    </source>
</evidence>
<feature type="region of interest" description="Disordered" evidence="1">
    <location>
        <begin position="99"/>
        <end position="120"/>
    </location>
</feature>
<sequence length="120" mass="13274">MRWGSTACLGARSLKPGAACCISRGCRPQAGCFGVFGVAHRWQNCLRYFAVAAIASGQQPRHRPAGVHIFNYIVHLQDIPQVINHLRLRGPLLTSSENRVVFQSGRTRPGHRDEGEKRGQ</sequence>
<evidence type="ECO:0000256" key="1">
    <source>
        <dbReference type="SAM" id="MobiDB-lite"/>
    </source>
</evidence>
<organism evidence="2 3">
    <name type="scientific">Microdochium bolleyi</name>
    <dbReference type="NCBI Taxonomy" id="196109"/>
    <lineage>
        <taxon>Eukaryota</taxon>
        <taxon>Fungi</taxon>
        <taxon>Dikarya</taxon>
        <taxon>Ascomycota</taxon>
        <taxon>Pezizomycotina</taxon>
        <taxon>Sordariomycetes</taxon>
        <taxon>Xylariomycetidae</taxon>
        <taxon>Xylariales</taxon>
        <taxon>Microdochiaceae</taxon>
        <taxon>Microdochium</taxon>
    </lineage>
</organism>
<evidence type="ECO:0000313" key="3">
    <source>
        <dbReference type="Proteomes" id="UP000070501"/>
    </source>
</evidence>